<sequence>MANQRISILVALDGADEGLKRANTSAERSLAGTGCVGQDGNWRVSSAATARSKASSVSSAARTFRLRCWRRVSCSGSGQAKSCDRLTRNRLMSLLTESTRSG</sequence>
<dbReference type="AlphaFoldDB" id="A0A0S4UA04"/>
<evidence type="ECO:0000313" key="1">
    <source>
        <dbReference type="EMBL" id="CUV19064.1"/>
    </source>
</evidence>
<protein>
    <submittedName>
        <fullName evidence="1">Uncharacterized protein</fullName>
    </submittedName>
</protein>
<accession>A0A0S4UA04</accession>
<gene>
    <name evidence="1" type="ORF">PSS4_v1_900028</name>
</gene>
<name>A0A0S4UA04_RALSL</name>
<organism evidence="1">
    <name type="scientific">Ralstonia solanacearum</name>
    <name type="common">Pseudomonas solanacearum</name>
    <dbReference type="NCBI Taxonomy" id="305"/>
    <lineage>
        <taxon>Bacteria</taxon>
        <taxon>Pseudomonadati</taxon>
        <taxon>Pseudomonadota</taxon>
        <taxon>Betaproteobacteria</taxon>
        <taxon>Burkholderiales</taxon>
        <taxon>Burkholderiaceae</taxon>
        <taxon>Ralstonia</taxon>
        <taxon>Ralstonia solanacearum species complex</taxon>
    </lineage>
</organism>
<reference evidence="1" key="1">
    <citation type="submission" date="2015-10" db="EMBL/GenBank/DDBJ databases">
        <authorList>
            <person name="Gilbert D.G."/>
        </authorList>
    </citation>
    <scope>NUCLEOTIDE SEQUENCE</scope>
    <source>
        <strain evidence="1">Phyl III-seqv23</strain>
    </source>
</reference>
<proteinExistence type="predicted"/>
<dbReference type="EMBL" id="LN899821">
    <property type="protein sequence ID" value="CUV19064.1"/>
    <property type="molecule type" value="Genomic_DNA"/>
</dbReference>